<comment type="caution">
    <text evidence="1">The sequence shown here is derived from an EMBL/GenBank/DDBJ whole genome shotgun (WGS) entry which is preliminary data.</text>
</comment>
<sequence>MDLMRHAIVIGCLVALTGCGSFAVFETEQQRQARIEAAVQQALERERGRQTHLVDRRIEPVLDSQRTRDERLDGLERMTAAIADRLQALERSGPGASAYPDADEPARQAEVDSLQHDVTALAAAVSRISGGDTDGEAVLRARLERLELRTSRIAWPPPSSAVRAVHLASYRSHEAALAGWEVLLSRYRDILGDETPTLVEVRTVAGEYVRLFAGVGRDQQGLLRIREALRDGGDYAMILPLPGNAGS</sequence>
<evidence type="ECO:0000313" key="2">
    <source>
        <dbReference type="Proteomes" id="UP000198615"/>
    </source>
</evidence>
<reference evidence="1 2" key="1">
    <citation type="submission" date="2016-10" db="EMBL/GenBank/DDBJ databases">
        <authorList>
            <person name="Varghese N."/>
            <person name="Submissions S."/>
        </authorList>
    </citation>
    <scope>NUCLEOTIDE SEQUENCE [LARGE SCALE GENOMIC DNA]</scope>
    <source>
        <strain evidence="1 2">DSM 18839</strain>
    </source>
</reference>
<organism evidence="1 2">
    <name type="scientific">Thalassobaculum litoreum DSM 18839</name>
    <dbReference type="NCBI Taxonomy" id="1123362"/>
    <lineage>
        <taxon>Bacteria</taxon>
        <taxon>Pseudomonadati</taxon>
        <taxon>Pseudomonadota</taxon>
        <taxon>Alphaproteobacteria</taxon>
        <taxon>Rhodospirillales</taxon>
        <taxon>Thalassobaculaceae</taxon>
        <taxon>Thalassobaculum</taxon>
    </lineage>
</organism>
<dbReference type="Proteomes" id="UP000198615">
    <property type="component" value="Unassembled WGS sequence"/>
</dbReference>
<dbReference type="AlphaFoldDB" id="A0A8G2EWD0"/>
<evidence type="ECO:0000313" key="1">
    <source>
        <dbReference type="EMBL" id="SDF75573.1"/>
    </source>
</evidence>
<evidence type="ECO:0008006" key="3">
    <source>
        <dbReference type="Google" id="ProtNLM"/>
    </source>
</evidence>
<dbReference type="PROSITE" id="PS51257">
    <property type="entry name" value="PROKAR_LIPOPROTEIN"/>
    <property type="match status" value="1"/>
</dbReference>
<dbReference type="EMBL" id="FNBW01000006">
    <property type="protein sequence ID" value="SDF75573.1"/>
    <property type="molecule type" value="Genomic_DNA"/>
</dbReference>
<dbReference type="OrthoDB" id="7338235at2"/>
<protein>
    <recommendedName>
        <fullName evidence="3">SPOR domain-containing protein</fullName>
    </recommendedName>
</protein>
<proteinExistence type="predicted"/>
<gene>
    <name evidence="1" type="ORF">SAMN05660686_02212</name>
</gene>
<keyword evidence="2" id="KW-1185">Reference proteome</keyword>
<accession>A0A8G2EWD0</accession>
<dbReference type="RefSeq" id="WP_093150261.1">
    <property type="nucleotide sequence ID" value="NZ_FNBW01000006.1"/>
</dbReference>
<name>A0A8G2EWD0_9PROT</name>